<gene>
    <name evidence="1" type="ORF">ETAA8_57810</name>
</gene>
<accession>A0A517YK80</accession>
<dbReference type="AlphaFoldDB" id="A0A517YK80"/>
<protein>
    <submittedName>
        <fullName evidence="1">Uncharacterized protein</fullName>
    </submittedName>
</protein>
<dbReference type="EMBL" id="CP036274">
    <property type="protein sequence ID" value="QDU30635.1"/>
    <property type="molecule type" value="Genomic_DNA"/>
</dbReference>
<keyword evidence="2" id="KW-1185">Reference proteome</keyword>
<proteinExistence type="predicted"/>
<reference evidence="1 2" key="1">
    <citation type="submission" date="2019-02" db="EMBL/GenBank/DDBJ databases">
        <title>Deep-cultivation of Planctomycetes and their phenomic and genomic characterization uncovers novel biology.</title>
        <authorList>
            <person name="Wiegand S."/>
            <person name="Jogler M."/>
            <person name="Boedeker C."/>
            <person name="Pinto D."/>
            <person name="Vollmers J."/>
            <person name="Rivas-Marin E."/>
            <person name="Kohn T."/>
            <person name="Peeters S.H."/>
            <person name="Heuer A."/>
            <person name="Rast P."/>
            <person name="Oberbeckmann S."/>
            <person name="Bunk B."/>
            <person name="Jeske O."/>
            <person name="Meyerdierks A."/>
            <person name="Storesund J.E."/>
            <person name="Kallscheuer N."/>
            <person name="Luecker S."/>
            <person name="Lage O.M."/>
            <person name="Pohl T."/>
            <person name="Merkel B.J."/>
            <person name="Hornburger P."/>
            <person name="Mueller R.-W."/>
            <person name="Bruemmer F."/>
            <person name="Labrenz M."/>
            <person name="Spormann A.M."/>
            <person name="Op den Camp H."/>
            <person name="Overmann J."/>
            <person name="Amann R."/>
            <person name="Jetten M.S.M."/>
            <person name="Mascher T."/>
            <person name="Medema M.H."/>
            <person name="Devos D.P."/>
            <person name="Kaster A.-K."/>
            <person name="Ovreas L."/>
            <person name="Rohde M."/>
            <person name="Galperin M.Y."/>
            <person name="Jogler C."/>
        </authorList>
    </citation>
    <scope>NUCLEOTIDE SEQUENCE [LARGE SCALE GENOMIC DNA]</scope>
    <source>
        <strain evidence="1 2">ETA_A8</strain>
    </source>
</reference>
<evidence type="ECO:0000313" key="2">
    <source>
        <dbReference type="Proteomes" id="UP000315017"/>
    </source>
</evidence>
<evidence type="ECO:0000313" key="1">
    <source>
        <dbReference type="EMBL" id="QDU30635.1"/>
    </source>
</evidence>
<organism evidence="1 2">
    <name type="scientific">Anatilimnocola aggregata</name>
    <dbReference type="NCBI Taxonomy" id="2528021"/>
    <lineage>
        <taxon>Bacteria</taxon>
        <taxon>Pseudomonadati</taxon>
        <taxon>Planctomycetota</taxon>
        <taxon>Planctomycetia</taxon>
        <taxon>Pirellulales</taxon>
        <taxon>Pirellulaceae</taxon>
        <taxon>Anatilimnocola</taxon>
    </lineage>
</organism>
<dbReference type="KEGG" id="aagg:ETAA8_57810"/>
<sequence>MTSVTFYHLAYRPSPPRGDESRRVASLVYRKHIVRGTGFPQSLCASLLTAEKAETSIHRGQVKMKPVTETYYERTKGGEVTLPAGLGDRLVEALEREGYTVQQFNKTEWPVLRSAWRLLQNSKAELESEEVARRSLFATLPRTQFKVANTDQAASLLVSATSTHPTVTIHVIANNPRTASDLVKGLKRRGTTKLHGPDSTENWRKGDIIVNTPPYLQSEVTRNSGMVAFVGAEVFRSEQVLSNLDLLNDVMRCGILIGEKSISAREQLTIEGLVGRMIPIEP</sequence>
<dbReference type="Proteomes" id="UP000315017">
    <property type="component" value="Chromosome"/>
</dbReference>
<name>A0A517YK80_9BACT</name>